<comment type="caution">
    <text evidence="2">The sequence shown here is derived from an EMBL/GenBank/DDBJ whole genome shotgun (WGS) entry which is preliminary data.</text>
</comment>
<feature type="compositionally biased region" description="Low complexity" evidence="1">
    <location>
        <begin position="154"/>
        <end position="163"/>
    </location>
</feature>
<accession>A0A0M0K7X0</accession>
<keyword evidence="3" id="KW-1185">Reference proteome</keyword>
<gene>
    <name evidence="2" type="ORF">Ctob_013173</name>
</gene>
<name>A0A0M0K7X0_9EUKA</name>
<dbReference type="AlphaFoldDB" id="A0A0M0K7X0"/>
<organism evidence="2 3">
    <name type="scientific">Chrysochromulina tobinii</name>
    <dbReference type="NCBI Taxonomy" id="1460289"/>
    <lineage>
        <taxon>Eukaryota</taxon>
        <taxon>Haptista</taxon>
        <taxon>Haptophyta</taxon>
        <taxon>Prymnesiophyceae</taxon>
        <taxon>Prymnesiales</taxon>
        <taxon>Chrysochromulinaceae</taxon>
        <taxon>Chrysochromulina</taxon>
    </lineage>
</organism>
<evidence type="ECO:0000313" key="2">
    <source>
        <dbReference type="EMBL" id="KOO34473.1"/>
    </source>
</evidence>
<protein>
    <submittedName>
        <fullName evidence="2">Uncharacterized protein</fullName>
    </submittedName>
</protein>
<evidence type="ECO:0000313" key="3">
    <source>
        <dbReference type="Proteomes" id="UP000037460"/>
    </source>
</evidence>
<dbReference type="Proteomes" id="UP000037460">
    <property type="component" value="Unassembled WGS sequence"/>
</dbReference>
<feature type="region of interest" description="Disordered" evidence="1">
    <location>
        <begin position="134"/>
        <end position="173"/>
    </location>
</feature>
<evidence type="ECO:0000256" key="1">
    <source>
        <dbReference type="SAM" id="MobiDB-lite"/>
    </source>
</evidence>
<dbReference type="EMBL" id="JWZX01001206">
    <property type="protein sequence ID" value="KOO34473.1"/>
    <property type="molecule type" value="Genomic_DNA"/>
</dbReference>
<reference evidence="3" key="1">
    <citation type="journal article" date="2015" name="PLoS Genet.">
        <title>Genome Sequence and Transcriptome Analyses of Chrysochromulina tobin: Metabolic Tools for Enhanced Algal Fitness in the Prominent Order Prymnesiales (Haptophyceae).</title>
        <authorList>
            <person name="Hovde B.T."/>
            <person name="Deodato C.R."/>
            <person name="Hunsperger H.M."/>
            <person name="Ryken S.A."/>
            <person name="Yost W."/>
            <person name="Jha R.K."/>
            <person name="Patterson J."/>
            <person name="Monnat R.J. Jr."/>
            <person name="Barlow S.B."/>
            <person name="Starkenburg S.R."/>
            <person name="Cattolico R.A."/>
        </authorList>
    </citation>
    <scope>NUCLEOTIDE SEQUENCE</scope>
    <source>
        <strain evidence="3">CCMP291</strain>
    </source>
</reference>
<proteinExistence type="predicted"/>
<sequence>MFQRQARRVEAQLQQQANDRRRIDVSNAQLLVMQSQLIWHAKHYQDRSDQVAQSAETIVQMHNYIEQMAAEQARSVSVAQQLSADVASMREQLEPHKLKAVHRDLSEIAKGTTHLASLPYVAALATGARGVRARAARADDTAPTDGGPNSVAEQPAAQLPLAPDWASPRSDAE</sequence>